<organism evidence="2 3">
    <name type="scientific">Lepidopterella palustris CBS 459.81</name>
    <dbReference type="NCBI Taxonomy" id="1314670"/>
    <lineage>
        <taxon>Eukaryota</taxon>
        <taxon>Fungi</taxon>
        <taxon>Dikarya</taxon>
        <taxon>Ascomycota</taxon>
        <taxon>Pezizomycotina</taxon>
        <taxon>Dothideomycetes</taxon>
        <taxon>Pleosporomycetidae</taxon>
        <taxon>Mytilinidiales</taxon>
        <taxon>Argynnaceae</taxon>
        <taxon>Lepidopterella</taxon>
    </lineage>
</organism>
<evidence type="ECO:0000313" key="2">
    <source>
        <dbReference type="EMBL" id="OCK82241.1"/>
    </source>
</evidence>
<feature type="compositionally biased region" description="Basic and acidic residues" evidence="1">
    <location>
        <begin position="203"/>
        <end position="224"/>
    </location>
</feature>
<dbReference type="AlphaFoldDB" id="A0A8E2EEC2"/>
<evidence type="ECO:0000313" key="3">
    <source>
        <dbReference type="Proteomes" id="UP000250266"/>
    </source>
</evidence>
<reference evidence="2 3" key="1">
    <citation type="journal article" date="2016" name="Nat. Commun.">
        <title>Ectomycorrhizal ecology is imprinted in the genome of the dominant symbiotic fungus Cenococcum geophilum.</title>
        <authorList>
            <consortium name="DOE Joint Genome Institute"/>
            <person name="Peter M."/>
            <person name="Kohler A."/>
            <person name="Ohm R.A."/>
            <person name="Kuo A."/>
            <person name="Krutzmann J."/>
            <person name="Morin E."/>
            <person name="Arend M."/>
            <person name="Barry K.W."/>
            <person name="Binder M."/>
            <person name="Choi C."/>
            <person name="Clum A."/>
            <person name="Copeland A."/>
            <person name="Grisel N."/>
            <person name="Haridas S."/>
            <person name="Kipfer T."/>
            <person name="LaButti K."/>
            <person name="Lindquist E."/>
            <person name="Lipzen A."/>
            <person name="Maire R."/>
            <person name="Meier B."/>
            <person name="Mihaltcheva S."/>
            <person name="Molinier V."/>
            <person name="Murat C."/>
            <person name="Poggeler S."/>
            <person name="Quandt C.A."/>
            <person name="Sperisen C."/>
            <person name="Tritt A."/>
            <person name="Tisserant E."/>
            <person name="Crous P.W."/>
            <person name="Henrissat B."/>
            <person name="Nehls U."/>
            <person name="Egli S."/>
            <person name="Spatafora J.W."/>
            <person name="Grigoriev I.V."/>
            <person name="Martin F.M."/>
        </authorList>
    </citation>
    <scope>NUCLEOTIDE SEQUENCE [LARGE SCALE GENOMIC DNA]</scope>
    <source>
        <strain evidence="2 3">CBS 459.81</strain>
    </source>
</reference>
<sequence>MATATSGSEIPPTSSKTENTPAEWIQWQDSDEKKLSKEQQFVIEKWWVPLSRSAQNEQFFHIFKPEWFGRDGVLDIKHPRYIPLQTLLVGSYEKILVHAGPKALEKATPAWQFRADKGARVIFNIPTKKGSGQVYTARAPKGGYIDREVDAAIQRGTSNKGEILEKALAEALKGGKKPKKDVKTPISRRAARHARRQSPYRKQSPDHKPRFNMPLKKELRRHASTDEKSLRYTLSDMHLTPPHPHNLTDDGERCDDWEILNESDENEIWGSEGSDLEDLYKEARVKAF</sequence>
<feature type="region of interest" description="Disordered" evidence="1">
    <location>
        <begin position="1"/>
        <end position="31"/>
    </location>
</feature>
<keyword evidence="3" id="KW-1185">Reference proteome</keyword>
<dbReference type="Proteomes" id="UP000250266">
    <property type="component" value="Unassembled WGS sequence"/>
</dbReference>
<accession>A0A8E2EEC2</accession>
<proteinExistence type="predicted"/>
<dbReference type="EMBL" id="KV744894">
    <property type="protein sequence ID" value="OCK82241.1"/>
    <property type="molecule type" value="Genomic_DNA"/>
</dbReference>
<feature type="compositionally biased region" description="Polar residues" evidence="1">
    <location>
        <begin position="1"/>
        <end position="20"/>
    </location>
</feature>
<name>A0A8E2EEC2_9PEZI</name>
<gene>
    <name evidence="2" type="ORF">K432DRAFT_391434</name>
</gene>
<protein>
    <submittedName>
        <fullName evidence="2">Uncharacterized protein</fullName>
    </submittedName>
</protein>
<evidence type="ECO:0000256" key="1">
    <source>
        <dbReference type="SAM" id="MobiDB-lite"/>
    </source>
</evidence>
<feature type="compositionally biased region" description="Basic residues" evidence="1">
    <location>
        <begin position="189"/>
        <end position="199"/>
    </location>
</feature>
<feature type="region of interest" description="Disordered" evidence="1">
    <location>
        <begin position="174"/>
        <end position="224"/>
    </location>
</feature>